<evidence type="ECO:0000313" key="3">
    <source>
        <dbReference type="EMBL" id="MFO3704441.1"/>
    </source>
</evidence>
<dbReference type="Pfam" id="PF07120">
    <property type="entry name" value="DUF1376"/>
    <property type="match status" value="1"/>
</dbReference>
<dbReference type="InterPro" id="IPR010781">
    <property type="entry name" value="DUF1376"/>
</dbReference>
<evidence type="ECO:0000313" key="5">
    <source>
        <dbReference type="Proteomes" id="UP000237872"/>
    </source>
</evidence>
<accession>A0A2S7CGW1</accession>
<reference evidence="4 5" key="1">
    <citation type="submission" date="2016-08" db="EMBL/GenBank/DDBJ databases">
        <authorList>
            <person name="Seilhamer J.J."/>
        </authorList>
    </citation>
    <scope>NUCLEOTIDE SEQUENCE [LARGE SCALE GENOMIC DNA]</scope>
    <source>
        <strain evidence="4 5">CFBP4690</strain>
    </source>
</reference>
<protein>
    <submittedName>
        <fullName evidence="3">DUF1376 domain-containing protein</fullName>
    </submittedName>
</protein>
<feature type="compositionally biased region" description="Low complexity" evidence="2">
    <location>
        <begin position="172"/>
        <end position="189"/>
    </location>
</feature>
<evidence type="ECO:0000313" key="6">
    <source>
        <dbReference type="Proteomes" id="UP001637990"/>
    </source>
</evidence>
<comment type="caution">
    <text evidence="4">The sequence shown here is derived from an EMBL/GenBank/DDBJ whole genome shotgun (WGS) entry which is preliminary data.</text>
</comment>
<name>A0A2S7CGW1_9XANT</name>
<feature type="compositionally biased region" description="Basic and acidic residues" evidence="2">
    <location>
        <begin position="190"/>
        <end position="200"/>
    </location>
</feature>
<dbReference type="OrthoDB" id="6107855at2"/>
<reference evidence="3 6" key="2">
    <citation type="submission" date="2024-11" db="EMBL/GenBank/DDBJ databases">
        <title>Genome sequencing of Xanthomonas codiaei.</title>
        <authorList>
            <person name="Studholme D.J."/>
        </authorList>
    </citation>
    <scope>NUCLEOTIDE SEQUENCE [LARGE SCALE GENOMIC DNA]</scope>
    <source>
        <strain evidence="3 6">NCPPB 4350</strain>
    </source>
</reference>
<sequence length="360" mass="39871">MTAREPMVPPDVDLRGMPYMPLDVNRLRDSGMAIKATGDEFRAAILLWCACWHEVPAASLPDDDEILASYAGYARNLRAWKRLKVGAMRGFVLCKDGRYYHPLIADKAAQAWTERLEFQGMRENDRLRKERERQDRVDIFGKLRAYGVVLPYNTPTGKLREHLADLEAPADGHGQVTVTGHTQVTANKGKGSEREREGRGKGALKASSPNNTSAEKPLEDAADLARVLRDMGWSECADGHPDLMQAKAEGITANDIRAAAAGKSGKPIRYVVNRARGMRDDAAESAGQPGNVVHIKTAEQQQADEAKQLRRALDDKILQVQNDHRLELIDDVTRDQRVADIREAIADLDAMASTVKEARS</sequence>
<feature type="region of interest" description="Disordered" evidence="2">
    <location>
        <begin position="171"/>
        <end position="218"/>
    </location>
</feature>
<evidence type="ECO:0000313" key="4">
    <source>
        <dbReference type="EMBL" id="PPU60775.1"/>
    </source>
</evidence>
<dbReference type="AlphaFoldDB" id="A0A2S7CGW1"/>
<evidence type="ECO:0000256" key="1">
    <source>
        <dbReference type="SAM" id="Coils"/>
    </source>
</evidence>
<dbReference type="EMBL" id="MDEC01000027">
    <property type="protein sequence ID" value="PPU60775.1"/>
    <property type="molecule type" value="Genomic_DNA"/>
</dbReference>
<dbReference type="Proteomes" id="UP001637990">
    <property type="component" value="Unassembled WGS sequence"/>
</dbReference>
<gene>
    <name evidence="3" type="ORF">ACI6Q5_05515</name>
    <name evidence="4" type="ORF">XcodCFBP4690_16985</name>
</gene>
<dbReference type="Proteomes" id="UP000237872">
    <property type="component" value="Unassembled WGS sequence"/>
</dbReference>
<dbReference type="RefSeq" id="WP_104542751.1">
    <property type="nucleotide sequence ID" value="NZ_JBJGBS010000014.1"/>
</dbReference>
<dbReference type="EMBL" id="JBJGBS010000014">
    <property type="protein sequence ID" value="MFO3704441.1"/>
    <property type="molecule type" value="Genomic_DNA"/>
</dbReference>
<feature type="coiled-coil region" evidence="1">
    <location>
        <begin position="295"/>
        <end position="323"/>
    </location>
</feature>
<organism evidence="4 5">
    <name type="scientific">Xanthomonas codiaei</name>
    <dbReference type="NCBI Taxonomy" id="56463"/>
    <lineage>
        <taxon>Bacteria</taxon>
        <taxon>Pseudomonadati</taxon>
        <taxon>Pseudomonadota</taxon>
        <taxon>Gammaproteobacteria</taxon>
        <taxon>Lysobacterales</taxon>
        <taxon>Lysobacteraceae</taxon>
        <taxon>Xanthomonas</taxon>
    </lineage>
</organism>
<evidence type="ECO:0000256" key="2">
    <source>
        <dbReference type="SAM" id="MobiDB-lite"/>
    </source>
</evidence>
<proteinExistence type="predicted"/>
<keyword evidence="1" id="KW-0175">Coiled coil</keyword>
<keyword evidence="6" id="KW-1185">Reference proteome</keyword>